<reference evidence="1 3" key="1">
    <citation type="journal article" date="2019" name="Sci. Rep.">
        <title>Orb-weaving spider Araneus ventricosus genome elucidates the spidroin gene catalogue.</title>
        <authorList>
            <person name="Kono N."/>
            <person name="Nakamura H."/>
            <person name="Ohtoshi R."/>
            <person name="Moran D.A.P."/>
            <person name="Shinohara A."/>
            <person name="Yoshida Y."/>
            <person name="Fujiwara M."/>
            <person name="Mori M."/>
            <person name="Tomita M."/>
            <person name="Arakawa K."/>
        </authorList>
    </citation>
    <scope>NUCLEOTIDE SEQUENCE [LARGE SCALE GENOMIC DNA]</scope>
</reference>
<proteinExistence type="predicted"/>
<dbReference type="EMBL" id="BGPR01151602">
    <property type="protein sequence ID" value="GBL60039.1"/>
    <property type="molecule type" value="Genomic_DNA"/>
</dbReference>
<evidence type="ECO:0000313" key="2">
    <source>
        <dbReference type="EMBL" id="GBL60039.1"/>
    </source>
</evidence>
<protein>
    <submittedName>
        <fullName evidence="1">Uncharacterized protein</fullName>
    </submittedName>
</protein>
<organism evidence="1 3">
    <name type="scientific">Araneus ventricosus</name>
    <name type="common">Orbweaver spider</name>
    <name type="synonym">Epeira ventricosa</name>
    <dbReference type="NCBI Taxonomy" id="182803"/>
    <lineage>
        <taxon>Eukaryota</taxon>
        <taxon>Metazoa</taxon>
        <taxon>Ecdysozoa</taxon>
        <taxon>Arthropoda</taxon>
        <taxon>Chelicerata</taxon>
        <taxon>Arachnida</taxon>
        <taxon>Araneae</taxon>
        <taxon>Araneomorphae</taxon>
        <taxon>Entelegynae</taxon>
        <taxon>Araneoidea</taxon>
        <taxon>Araneidae</taxon>
        <taxon>Araneus</taxon>
    </lineage>
</organism>
<evidence type="ECO:0000313" key="3">
    <source>
        <dbReference type="Proteomes" id="UP000499080"/>
    </source>
</evidence>
<dbReference type="AlphaFoldDB" id="A0A4Y1ZNS8"/>
<keyword evidence="3" id="KW-1185">Reference proteome</keyword>
<gene>
    <name evidence="1" type="ORF">AVEN_264267_1</name>
    <name evidence="2" type="ORF">AVEN_40777_1</name>
</gene>
<sequence>MEMFMKFCQVMRIHDRLKGHNFRKLIVRNKYGSVPPTTTDNSLGIIPAPTLPSPPCRSFIPSFPTALPSVPSPVYHSPSLSPILRWWLLGKERVGRKGLKAKEGNLDKLDGNRKCQSLFGWQQEVAKFVWGGNDKSHKDNYKNSE</sequence>
<dbReference type="Proteomes" id="UP000499080">
    <property type="component" value="Unassembled WGS sequence"/>
</dbReference>
<comment type="caution">
    <text evidence="1">The sequence shown here is derived from an EMBL/GenBank/DDBJ whole genome shotgun (WGS) entry which is preliminary data.</text>
</comment>
<dbReference type="EMBL" id="BGPR01151594">
    <property type="protein sequence ID" value="GBL59997.1"/>
    <property type="molecule type" value="Genomic_DNA"/>
</dbReference>
<name>A0A4Y1ZNS8_ARAVE</name>
<accession>A0A4Y1ZNS8</accession>
<evidence type="ECO:0000313" key="1">
    <source>
        <dbReference type="EMBL" id="GBL59997.1"/>
    </source>
</evidence>